<keyword evidence="1" id="KW-0732">Signal</keyword>
<gene>
    <name evidence="2" type="ORF">IFM89_025898</name>
</gene>
<sequence length="195" mass="22768">MYFWFTFCFFCFINVFQINAVTKIGRKNLLTRCDKLLNSIAEITTTTSESQPSPVSVLDSSFYRDEFSPIKRCNNFNGRIFDTTFLFHVLWSSTTLKRLGHSYVHATSITDICQTKWPAQHDVVDALQSIRFMKASTYAQFKSVFFLILMYTFLILSDQSVELEEDNWSSDITSSIKSELILIWSMFRKYSKLLI</sequence>
<proteinExistence type="predicted"/>
<dbReference type="AlphaFoldDB" id="A0A835HUY6"/>
<accession>A0A835HUY6</accession>
<name>A0A835HUY6_9MAGN</name>
<evidence type="ECO:0000313" key="2">
    <source>
        <dbReference type="EMBL" id="KAF9606525.1"/>
    </source>
</evidence>
<reference evidence="2 3" key="1">
    <citation type="submission" date="2020-10" db="EMBL/GenBank/DDBJ databases">
        <title>The Coptis chinensis genome and diversification of protoberbering-type alkaloids.</title>
        <authorList>
            <person name="Wang B."/>
            <person name="Shu S."/>
            <person name="Song C."/>
            <person name="Liu Y."/>
        </authorList>
    </citation>
    <scope>NUCLEOTIDE SEQUENCE [LARGE SCALE GENOMIC DNA]</scope>
    <source>
        <strain evidence="2">HL-2020</strain>
        <tissue evidence="2">Leaf</tissue>
    </source>
</reference>
<evidence type="ECO:0000256" key="1">
    <source>
        <dbReference type="SAM" id="SignalP"/>
    </source>
</evidence>
<keyword evidence="3" id="KW-1185">Reference proteome</keyword>
<dbReference type="Proteomes" id="UP000631114">
    <property type="component" value="Unassembled WGS sequence"/>
</dbReference>
<organism evidence="2 3">
    <name type="scientific">Coptis chinensis</name>
    <dbReference type="NCBI Taxonomy" id="261450"/>
    <lineage>
        <taxon>Eukaryota</taxon>
        <taxon>Viridiplantae</taxon>
        <taxon>Streptophyta</taxon>
        <taxon>Embryophyta</taxon>
        <taxon>Tracheophyta</taxon>
        <taxon>Spermatophyta</taxon>
        <taxon>Magnoliopsida</taxon>
        <taxon>Ranunculales</taxon>
        <taxon>Ranunculaceae</taxon>
        <taxon>Coptidoideae</taxon>
        <taxon>Coptis</taxon>
    </lineage>
</organism>
<protein>
    <submittedName>
        <fullName evidence="2">Uncharacterized protein</fullName>
    </submittedName>
</protein>
<comment type="caution">
    <text evidence="2">The sequence shown here is derived from an EMBL/GenBank/DDBJ whole genome shotgun (WGS) entry which is preliminary data.</text>
</comment>
<dbReference type="OrthoDB" id="984900at2759"/>
<feature type="chain" id="PRO_5032823303" evidence="1">
    <location>
        <begin position="21"/>
        <end position="195"/>
    </location>
</feature>
<dbReference type="EMBL" id="JADFTS010000005">
    <property type="protein sequence ID" value="KAF9606525.1"/>
    <property type="molecule type" value="Genomic_DNA"/>
</dbReference>
<evidence type="ECO:0000313" key="3">
    <source>
        <dbReference type="Proteomes" id="UP000631114"/>
    </source>
</evidence>
<feature type="signal peptide" evidence="1">
    <location>
        <begin position="1"/>
        <end position="20"/>
    </location>
</feature>